<dbReference type="RefSeq" id="WP_071183445.1">
    <property type="nucleotide sequence ID" value="NZ_CP017774.1"/>
</dbReference>
<name>A0A1D9P6I0_9FLAO</name>
<evidence type="ECO:0000313" key="4">
    <source>
        <dbReference type="Proteomes" id="UP000178198"/>
    </source>
</evidence>
<reference evidence="3 4" key="1">
    <citation type="submission" date="2016-10" db="EMBL/GenBank/DDBJ databases">
        <title>Complete Genome Sequence of Flavobacterium sp. PK15.</title>
        <authorList>
            <person name="Ekwe A."/>
            <person name="Kim S.B."/>
        </authorList>
    </citation>
    <scope>NUCLEOTIDE SEQUENCE [LARGE SCALE GENOMIC DNA]</scope>
    <source>
        <strain evidence="3 4">PK15</strain>
    </source>
</reference>
<keyword evidence="4" id="KW-1185">Reference proteome</keyword>
<feature type="chain" id="PRO_5009444136" description="Ig-like domain-containing protein" evidence="1">
    <location>
        <begin position="19"/>
        <end position="1969"/>
    </location>
</feature>
<feature type="domain" description="Ig-like" evidence="2">
    <location>
        <begin position="1497"/>
        <end position="1567"/>
    </location>
</feature>
<feature type="domain" description="Ig-like" evidence="2">
    <location>
        <begin position="1725"/>
        <end position="1795"/>
    </location>
</feature>
<dbReference type="Gene3D" id="2.120.10.10">
    <property type="match status" value="2"/>
</dbReference>
<dbReference type="InterPro" id="IPR026341">
    <property type="entry name" value="T9SS_type_B"/>
</dbReference>
<dbReference type="SUPFAM" id="SSF50939">
    <property type="entry name" value="Sialidases"/>
    <property type="match status" value="4"/>
</dbReference>
<sequence length="1969" mass="216819">MKKTLLLLLFLFTSFCFSQEICDNGIDDDGDEKIDLNDTDCICNNATTSLLQNHSFEEKTGCPDNSDDLNFISPWSKGTIPSPDYINCNSLESTLYNKNLQNLPDGKGIVRAVYKNNHKEYLATKLASPLQSGIEYQLTLNIATLMTVNVSPTDIFVDSNFLEPTYVTLYGCSNKDNIPLSTNSDPNSFDPSWIEIGKILYQPQSVWSEITINFTANIDINAIMLGPSKVLPPSFDYIYLPTFSGTYEPSFLYDNLRLNTAESFGATISQIGTFCNNDLVLTANLNKAMTLSTTFQWYKNGIAIVGATNQSYSIPSNKSNLGEYSVKVTDTNNCFISSKLTINNSIPNPSVTVVQPSCQDTNGYIEVNAPGMEYSFRKGLSLEDYYLSSKDLVWQTDAKFTTKEYGKYYIQTRTSSGCISTPTIVTIDIPTLLDRPTFSIIQPTCSSGGTITITTPGSQYSFDDGLTWGNNATKTNLPPGNYFIKIKNNSDCESYAQSVFLFEYYINTPTYTVTQPTCNEGGSITITTPASEYSFDNGETWTTNPTATNLAPGYYNIRIKNEFGCESKPNTYQIYFERFSIPHPEIKITQPDKCDKTGSITFLKTAVQYSLDDGATWTNNQTISNLPVGSSYIIKTKNELGCESERNYATIYPFHLPTPSYTKTNPTCEKNGNLTITTNAFEYSFDNGETWTKNPTITVQNGTEYSSFPIMIKDELGCTSIPQYVTVYPDIYLDFYPEYKIIKEATCDSGASVTITTAAAEYSFDDGKNWTTNPTATNLPGGSSYALKVKDSYGCISYYKMIYIPSNVNESYLNIPTYTIIQPSCENKTGTIKITTPASFYSFDGGETWGTNPTKSNLEEGNYEIVIKNETGCKSFPFNIHIFSYYLDTPHYVITQPTSCEANATGSITITSPADYYSFNDGATWTTNPTASNLPIGFKYLIKIKNKQGCVSQSYPVYFTPLKLKPAEYTVIYPSCGKGGSITVTTQAPFYSFDGGETWGTNPTVSNLPAGHYYPHPKIKNELGCISESSYSINFHVFDNAPLDIQITQPTCESKNKGSIIINNPADQYSFDDGRTWSQYNTATNLSPGNYTVLTKNNLGCGTGVAFVQLFPFYLPRPSYSTTPPSCGVGGSITITTPAALYSFDNGQTWSANPTASNLDEGYYGINIKNELGCKSYYQYIYVPKFYLDLPTNTITQPNCESLGSITFTTIASQYSIDNGTSWSSNASFTNLVPGNYYLKIKNDLGCESNYKSVTLYNVNLPAQKPTISIQQPSSCTTSKGKITVTTNANLYSFDDGLTWSANSTATDLTPGDYSIKIKNSAVGCPSETITATINPPLDAIGIPNYTVTQPISCTNPFGSISIQTAAAAYSFNNGLSWSTSADATNLPSGPYNIKIKNSVGCESEPITIQINPPTDYPSIPTYSITQPDCNNSKGKITINAFAYQYSFDNGSSWNASATSTFLNSGEYFLKIKNANGCISEANKATIIPFFSSIPKPIINSPQTFCIQQNATINNIVINGQNVKWYDALTNGNLIPNTTLLQNGITYYASQTINGCESERIAVLINIQNNPAPTANINQSFCTGSNPTIANIQITGNQIKWYDASTNGNLLPTTSNLQNGKTYYASQTLNNCESERIGITVSIVNTPPAPTANGNQSFCKSENAALSDIQITGQNIKWYDTNFAAAGLPNTTLLEDNKIYYASQTIGCESDKTPVLIRVYNTPLPTANKNQLFCIDENATIANLSISGSNIKWYEDSTNGTVLAETTLLENNKTYYTTQTLNNCESERVAITVKIQDTQRPIANSPQTFCVQENAKISDISISGQNINWFESASSSINLSESTLLENGITYYASENINNCESDRIPVTITILGATTSECINYVDELPFPKFFTPNNDGYNDTWTIDFAYLKPNTGIQIFDRYGKLLKVLLPDAAWNGLFNNLELPATDYWFTVTRANGQEFKGHFSLKR</sequence>
<keyword evidence="1" id="KW-0732">Signal</keyword>
<dbReference type="NCBIfam" id="TIGR04131">
    <property type="entry name" value="Bac_Flav_CTERM"/>
    <property type="match status" value="1"/>
</dbReference>
<evidence type="ECO:0000259" key="2">
    <source>
        <dbReference type="Pfam" id="PF19081"/>
    </source>
</evidence>
<evidence type="ECO:0000256" key="1">
    <source>
        <dbReference type="SAM" id="SignalP"/>
    </source>
</evidence>
<dbReference type="KEGG" id="fcm:BIW12_01235"/>
<evidence type="ECO:0000313" key="3">
    <source>
        <dbReference type="EMBL" id="AOZ98170.1"/>
    </source>
</evidence>
<dbReference type="CDD" id="cd15482">
    <property type="entry name" value="Sialidase_non-viral"/>
    <property type="match status" value="1"/>
</dbReference>
<dbReference type="InterPro" id="IPR002860">
    <property type="entry name" value="BNR_rpt"/>
</dbReference>
<dbReference type="Pfam" id="PF19081">
    <property type="entry name" value="Ig_7"/>
    <property type="match status" value="3"/>
</dbReference>
<dbReference type="Proteomes" id="UP000178198">
    <property type="component" value="Chromosome"/>
</dbReference>
<dbReference type="EMBL" id="CP017774">
    <property type="protein sequence ID" value="AOZ98170.1"/>
    <property type="molecule type" value="Genomic_DNA"/>
</dbReference>
<dbReference type="OrthoDB" id="1652165at2"/>
<dbReference type="InterPro" id="IPR044023">
    <property type="entry name" value="Ig_7"/>
</dbReference>
<gene>
    <name evidence="3" type="ORF">BIW12_01235</name>
</gene>
<dbReference type="Pfam" id="PF13585">
    <property type="entry name" value="CHU_C"/>
    <property type="match status" value="1"/>
</dbReference>
<feature type="signal peptide" evidence="1">
    <location>
        <begin position="1"/>
        <end position="18"/>
    </location>
</feature>
<dbReference type="STRING" id="1306519.BIW12_01235"/>
<proteinExistence type="predicted"/>
<dbReference type="InterPro" id="IPR036278">
    <property type="entry name" value="Sialidase_sf"/>
</dbReference>
<protein>
    <recommendedName>
        <fullName evidence="2">Ig-like domain-containing protein</fullName>
    </recommendedName>
</protein>
<dbReference type="Gene3D" id="2.60.40.10">
    <property type="entry name" value="Immunoglobulins"/>
    <property type="match status" value="1"/>
</dbReference>
<feature type="domain" description="Ig-like" evidence="2">
    <location>
        <begin position="1572"/>
        <end position="1643"/>
    </location>
</feature>
<dbReference type="InterPro" id="IPR013783">
    <property type="entry name" value="Ig-like_fold"/>
</dbReference>
<dbReference type="Pfam" id="PF02012">
    <property type="entry name" value="BNR"/>
    <property type="match status" value="1"/>
</dbReference>
<accession>A0A1D9P6I0</accession>
<organism evidence="3 4">
    <name type="scientific">Flavobacterium commune</name>
    <dbReference type="NCBI Taxonomy" id="1306519"/>
    <lineage>
        <taxon>Bacteria</taxon>
        <taxon>Pseudomonadati</taxon>
        <taxon>Bacteroidota</taxon>
        <taxon>Flavobacteriia</taxon>
        <taxon>Flavobacteriales</taxon>
        <taxon>Flavobacteriaceae</taxon>
        <taxon>Flavobacterium</taxon>
    </lineage>
</organism>